<evidence type="ECO:0000256" key="2">
    <source>
        <dbReference type="ARBA" id="ARBA00023251"/>
    </source>
</evidence>
<evidence type="ECO:0000256" key="4">
    <source>
        <dbReference type="ARBA" id="ARBA00035252"/>
    </source>
</evidence>
<evidence type="ECO:0000313" key="11">
    <source>
        <dbReference type="Proteomes" id="UP000335415"/>
    </source>
</evidence>
<dbReference type="InterPro" id="IPR043519">
    <property type="entry name" value="NT_sf"/>
</dbReference>
<dbReference type="RefSeq" id="WP_150434151.1">
    <property type="nucleotide sequence ID" value="NZ_VYKJ01000002.1"/>
</dbReference>
<proteinExistence type="predicted"/>
<dbReference type="PIRSF" id="PIRSF000819">
    <property type="entry name" value="Streptomycin_3-adenylyltransf"/>
    <property type="match status" value="1"/>
</dbReference>
<evidence type="ECO:0000256" key="1">
    <source>
        <dbReference type="ARBA" id="ARBA00022679"/>
    </source>
</evidence>
<evidence type="ECO:0000256" key="3">
    <source>
        <dbReference type="ARBA" id="ARBA00035126"/>
    </source>
</evidence>
<dbReference type="GO" id="GO:0005524">
    <property type="term" value="F:ATP binding"/>
    <property type="evidence" value="ECO:0007669"/>
    <property type="project" value="UniProtKB-KW"/>
</dbReference>
<keyword evidence="7" id="KW-0067">ATP-binding</keyword>
<feature type="domain" description="Polymerase beta nucleotidyltransferase" evidence="9">
    <location>
        <begin position="28"/>
        <end position="72"/>
    </location>
</feature>
<evidence type="ECO:0000256" key="5">
    <source>
        <dbReference type="ARBA" id="ARBA00047831"/>
    </source>
</evidence>
<accession>A0A5J5G4X1</accession>
<keyword evidence="7" id="KW-0548">Nucleotidyltransferase</keyword>
<gene>
    <name evidence="10" type="ORF">FJU30_06425</name>
</gene>
<evidence type="ECO:0000256" key="6">
    <source>
        <dbReference type="ARBA" id="ARBA00048566"/>
    </source>
</evidence>
<evidence type="ECO:0000259" key="9">
    <source>
        <dbReference type="Pfam" id="PF18765"/>
    </source>
</evidence>
<keyword evidence="1 7" id="KW-0808">Transferase</keyword>
<dbReference type="EMBL" id="VYKJ01000002">
    <property type="protein sequence ID" value="KAA9001914.1"/>
    <property type="molecule type" value="Genomic_DNA"/>
</dbReference>
<dbReference type="CDD" id="cd05403">
    <property type="entry name" value="NT_KNTase_like"/>
    <property type="match status" value="1"/>
</dbReference>
<dbReference type="InterPro" id="IPR041633">
    <property type="entry name" value="Polbeta"/>
</dbReference>
<keyword evidence="11" id="KW-1185">Reference proteome</keyword>
<dbReference type="EC" id="2.7.7.47" evidence="3 7"/>
<sequence length="261" mass="28632">MQKGTPQKTDQMQAAVTALSESIGSGLLAVYLHGSAVSGGLRPQSDIDLLAIIERDMTDAQRRDLTTALLHISGRHPARPGGPRCIEVIAFCQSDLLSIGFPARANYIYGEWLREAFEAGRLSVPTCDPEYTLLLEQARQQATILSGENILKFLPQTPLEYVRLAIQGALPILLDGLQGDERNVLLTLARMWRTASTGQFVTKDVAADWVIPQIPEQQAATLNYARRAYLGEIVDAWEGRRGDAKQLARHLLACITAALRS</sequence>
<dbReference type="InterPro" id="IPR025184">
    <property type="entry name" value="AadA_C"/>
</dbReference>
<dbReference type="GO" id="GO:0009012">
    <property type="term" value="F:aminoglycoside 3''-adenylyltransferase activity"/>
    <property type="evidence" value="ECO:0007669"/>
    <property type="project" value="UniProtKB-EC"/>
</dbReference>
<dbReference type="SUPFAM" id="SSF81301">
    <property type="entry name" value="Nucleotidyltransferase"/>
    <property type="match status" value="1"/>
</dbReference>
<reference evidence="10 11" key="1">
    <citation type="submission" date="2019-09" db="EMBL/GenBank/DDBJ databases">
        <authorList>
            <person name="Li Y."/>
        </authorList>
    </citation>
    <scope>NUCLEOTIDE SEQUENCE [LARGE SCALE GENOMIC DNA]</scope>
    <source>
        <strain evidence="10 11">L3-3HA</strain>
    </source>
</reference>
<dbReference type="Pfam" id="PF13427">
    <property type="entry name" value="AadA_C"/>
    <property type="match status" value="1"/>
</dbReference>
<dbReference type="Proteomes" id="UP000335415">
    <property type="component" value="Unassembled WGS sequence"/>
</dbReference>
<comment type="catalytic activity">
    <reaction evidence="6 7">
        <text>streptomycin + ATP = 3''-O-adenylylstreptomycin + diphosphate</text>
        <dbReference type="Rhea" id="RHEA:20245"/>
        <dbReference type="ChEBI" id="CHEBI:30616"/>
        <dbReference type="ChEBI" id="CHEBI:33019"/>
        <dbReference type="ChEBI" id="CHEBI:58007"/>
        <dbReference type="ChEBI" id="CHEBI:58605"/>
        <dbReference type="EC" id="2.7.7.47"/>
    </reaction>
</comment>
<comment type="caution">
    <text evidence="10">The sequence shown here is derived from an EMBL/GenBank/DDBJ whole genome shotgun (WGS) entry which is preliminary data.</text>
</comment>
<dbReference type="Pfam" id="PF18765">
    <property type="entry name" value="Polbeta"/>
    <property type="match status" value="1"/>
</dbReference>
<dbReference type="GO" id="GO:0070566">
    <property type="term" value="F:adenylyltransferase activity"/>
    <property type="evidence" value="ECO:0007669"/>
    <property type="project" value="InterPro"/>
</dbReference>
<dbReference type="InterPro" id="IPR024172">
    <property type="entry name" value="AadA/Aad9"/>
</dbReference>
<keyword evidence="2 7" id="KW-0046">Antibiotic resistance</keyword>
<dbReference type="Gene3D" id="3.30.460.10">
    <property type="entry name" value="Beta Polymerase, domain 2"/>
    <property type="match status" value="1"/>
</dbReference>
<evidence type="ECO:0000313" key="10">
    <source>
        <dbReference type="EMBL" id="KAA9001914.1"/>
    </source>
</evidence>
<dbReference type="OrthoDB" id="7058480at2"/>
<dbReference type="GO" id="GO:0046677">
    <property type="term" value="P:response to antibiotic"/>
    <property type="evidence" value="ECO:0007669"/>
    <property type="project" value="UniProtKB-KW"/>
</dbReference>
<protein>
    <recommendedName>
        <fullName evidence="4 7">Aminoglycoside (3'') (9) adenylyltransferase</fullName>
        <ecNumber evidence="3 7">2.7.7.47</ecNumber>
    </recommendedName>
</protein>
<comment type="catalytic activity">
    <reaction evidence="5 7">
        <text>spectinomycin + ATP = 9-O-adenylylspectinomycin + diphosphate</text>
        <dbReference type="Rhea" id="RHEA:63228"/>
        <dbReference type="ChEBI" id="CHEBI:30616"/>
        <dbReference type="ChEBI" id="CHEBI:33019"/>
        <dbReference type="ChEBI" id="CHEBI:146260"/>
        <dbReference type="ChEBI" id="CHEBI:146261"/>
    </reaction>
</comment>
<keyword evidence="7" id="KW-0547">Nucleotide-binding</keyword>
<feature type="domain" description="Adenylyltransferase AadA C-terminal" evidence="8">
    <location>
        <begin position="154"/>
        <end position="252"/>
    </location>
</feature>
<organism evidence="10 11">
    <name type="scientific">Affinibrenneria salicis</name>
    <dbReference type="NCBI Taxonomy" id="2590031"/>
    <lineage>
        <taxon>Bacteria</taxon>
        <taxon>Pseudomonadati</taxon>
        <taxon>Pseudomonadota</taxon>
        <taxon>Gammaproteobacteria</taxon>
        <taxon>Enterobacterales</taxon>
        <taxon>Pectobacteriaceae</taxon>
        <taxon>Affinibrenneria</taxon>
    </lineage>
</organism>
<evidence type="ECO:0000259" key="8">
    <source>
        <dbReference type="Pfam" id="PF13427"/>
    </source>
</evidence>
<name>A0A5J5G4X1_9GAMM</name>
<dbReference type="AlphaFoldDB" id="A0A5J5G4X1"/>
<evidence type="ECO:0000256" key="7">
    <source>
        <dbReference type="PIRNR" id="PIRNR000819"/>
    </source>
</evidence>